<dbReference type="Proteomes" id="UP001324380">
    <property type="component" value="Chromosome"/>
</dbReference>
<gene>
    <name evidence="1" type="ORF">SNE25_24515</name>
</gene>
<dbReference type="RefSeq" id="WP_321561657.1">
    <property type="nucleotide sequence ID" value="NZ_CP139558.1"/>
</dbReference>
<evidence type="ECO:0000313" key="1">
    <source>
        <dbReference type="EMBL" id="WPU92495.1"/>
    </source>
</evidence>
<evidence type="ECO:0000313" key="2">
    <source>
        <dbReference type="Proteomes" id="UP001324380"/>
    </source>
</evidence>
<proteinExistence type="predicted"/>
<organism evidence="1 2">
    <name type="scientific">Mucilaginibacter sabulilitoris</name>
    <dbReference type="NCBI Taxonomy" id="1173583"/>
    <lineage>
        <taxon>Bacteria</taxon>
        <taxon>Pseudomonadati</taxon>
        <taxon>Bacteroidota</taxon>
        <taxon>Sphingobacteriia</taxon>
        <taxon>Sphingobacteriales</taxon>
        <taxon>Sphingobacteriaceae</taxon>
        <taxon>Mucilaginibacter</taxon>
    </lineage>
</organism>
<protein>
    <recommendedName>
        <fullName evidence="3">HEPN AbiU2-like domain-containing protein</fullName>
    </recommendedName>
</protein>
<evidence type="ECO:0008006" key="3">
    <source>
        <dbReference type="Google" id="ProtNLM"/>
    </source>
</evidence>
<name>A0ABZ0TLS8_9SPHI</name>
<sequence length="241" mass="28079">MSSNTSTNSVEPSKLDISVLTLWSLFVLIDQHFTALFTYRNLIDNIDDLETEENISLDTIREALIYQILLKTCAFTDEWDQHLGLKTEPEYFDEIVRLKKVLRPARRILERWKGLRKFRNHAIAHNHRDEKGNHIYLGNTRFYHTPETIGDLAYLIFALEKMVKILAGAFPAQFSNAIKLSENWQYSGFDYENHPDKDLSKEDIVKAVELATNEIQANLQKDNYPFFDASSLYLDFLKNTP</sequence>
<accession>A0ABZ0TLS8</accession>
<reference evidence="1 2" key="1">
    <citation type="submission" date="2023-11" db="EMBL/GenBank/DDBJ databases">
        <title>Analysis of the Genomes of Mucilaginibacter gossypii cycad 4 and M. sabulilitoris SNA2: microbes with the potential for plant growth promotion.</title>
        <authorList>
            <person name="Hirsch A.M."/>
            <person name="Humm E."/>
            <person name="Rubbi M."/>
            <person name="Del Vecchio G."/>
            <person name="Ha S.M."/>
            <person name="Pellegrini M."/>
            <person name="Gunsalus R.P."/>
        </authorList>
    </citation>
    <scope>NUCLEOTIDE SEQUENCE [LARGE SCALE GENOMIC DNA]</scope>
    <source>
        <strain evidence="1 2">SNA2</strain>
    </source>
</reference>
<keyword evidence="2" id="KW-1185">Reference proteome</keyword>
<dbReference type="EMBL" id="CP139558">
    <property type="protein sequence ID" value="WPU92495.1"/>
    <property type="molecule type" value="Genomic_DNA"/>
</dbReference>